<feature type="region of interest" description="Disordered" evidence="1">
    <location>
        <begin position="1"/>
        <end position="25"/>
    </location>
</feature>
<dbReference type="EMBL" id="BPLR01012318">
    <property type="protein sequence ID" value="GIY53022.1"/>
    <property type="molecule type" value="Genomic_DNA"/>
</dbReference>
<accession>A0AAV4U5P5</accession>
<organism evidence="2 3">
    <name type="scientific">Caerostris extrusa</name>
    <name type="common">Bark spider</name>
    <name type="synonym">Caerostris bankana</name>
    <dbReference type="NCBI Taxonomy" id="172846"/>
    <lineage>
        <taxon>Eukaryota</taxon>
        <taxon>Metazoa</taxon>
        <taxon>Ecdysozoa</taxon>
        <taxon>Arthropoda</taxon>
        <taxon>Chelicerata</taxon>
        <taxon>Arachnida</taxon>
        <taxon>Araneae</taxon>
        <taxon>Araneomorphae</taxon>
        <taxon>Entelegynae</taxon>
        <taxon>Araneoidea</taxon>
        <taxon>Araneidae</taxon>
        <taxon>Caerostris</taxon>
    </lineage>
</organism>
<sequence>MTPRQTKGSHCFSARMETDKTTEHCRRRTVLRRSQRSGEERLGCPTKGLSQGGGSINITCGTAIGKSTFGTCLERDSFSALHRIFGA</sequence>
<dbReference type="AlphaFoldDB" id="A0AAV4U5P5"/>
<dbReference type="Proteomes" id="UP001054945">
    <property type="component" value="Unassembled WGS sequence"/>
</dbReference>
<reference evidence="2 3" key="1">
    <citation type="submission" date="2021-06" db="EMBL/GenBank/DDBJ databases">
        <title>Caerostris extrusa draft genome.</title>
        <authorList>
            <person name="Kono N."/>
            <person name="Arakawa K."/>
        </authorList>
    </citation>
    <scope>NUCLEOTIDE SEQUENCE [LARGE SCALE GENOMIC DNA]</scope>
</reference>
<evidence type="ECO:0000256" key="1">
    <source>
        <dbReference type="SAM" id="MobiDB-lite"/>
    </source>
</evidence>
<evidence type="ECO:0000313" key="3">
    <source>
        <dbReference type="Proteomes" id="UP001054945"/>
    </source>
</evidence>
<proteinExistence type="predicted"/>
<keyword evidence="3" id="KW-1185">Reference proteome</keyword>
<name>A0AAV4U5P5_CAEEX</name>
<gene>
    <name evidence="2" type="ORF">CEXT_77641</name>
</gene>
<protein>
    <submittedName>
        <fullName evidence="2">Uncharacterized protein</fullName>
    </submittedName>
</protein>
<evidence type="ECO:0000313" key="2">
    <source>
        <dbReference type="EMBL" id="GIY53022.1"/>
    </source>
</evidence>
<comment type="caution">
    <text evidence="2">The sequence shown here is derived from an EMBL/GenBank/DDBJ whole genome shotgun (WGS) entry which is preliminary data.</text>
</comment>